<evidence type="ECO:0000256" key="1">
    <source>
        <dbReference type="SAM" id="MobiDB-lite"/>
    </source>
</evidence>
<dbReference type="Pfam" id="PF01145">
    <property type="entry name" value="Band_7"/>
    <property type="match status" value="1"/>
</dbReference>
<dbReference type="AlphaFoldDB" id="A0A8J2T079"/>
<dbReference type="InterPro" id="IPR050710">
    <property type="entry name" value="Band7/mec-2_domain"/>
</dbReference>
<dbReference type="Proteomes" id="UP000789595">
    <property type="component" value="Unassembled WGS sequence"/>
</dbReference>
<dbReference type="InterPro" id="IPR036013">
    <property type="entry name" value="Band_7/SPFH_dom_sf"/>
</dbReference>
<protein>
    <recommendedName>
        <fullName evidence="2">Band 7 domain-containing protein</fullName>
    </recommendedName>
</protein>
<keyword evidence="4" id="KW-1185">Reference proteome</keyword>
<accession>A0A8J2T079</accession>
<dbReference type="SMART" id="SM00244">
    <property type="entry name" value="PHB"/>
    <property type="match status" value="1"/>
</dbReference>
<gene>
    <name evidence="3" type="ORF">PECAL_6P11180</name>
</gene>
<dbReference type="PANTHER" id="PTHR43327:SF31">
    <property type="entry name" value="HYPERSENSITIVE-INDUCED RESPONSE PROTEIN 2"/>
    <property type="match status" value="1"/>
</dbReference>
<dbReference type="PANTHER" id="PTHR43327">
    <property type="entry name" value="STOMATIN-LIKE PROTEIN 2, MITOCHONDRIAL"/>
    <property type="match status" value="1"/>
</dbReference>
<comment type="caution">
    <text evidence="3">The sequence shown here is derived from an EMBL/GenBank/DDBJ whole genome shotgun (WGS) entry which is preliminary data.</text>
</comment>
<dbReference type="EMBL" id="CAKKNE010000006">
    <property type="protein sequence ID" value="CAH0379493.1"/>
    <property type="molecule type" value="Genomic_DNA"/>
</dbReference>
<organism evidence="3 4">
    <name type="scientific">Pelagomonas calceolata</name>
    <dbReference type="NCBI Taxonomy" id="35677"/>
    <lineage>
        <taxon>Eukaryota</taxon>
        <taxon>Sar</taxon>
        <taxon>Stramenopiles</taxon>
        <taxon>Ochrophyta</taxon>
        <taxon>Pelagophyceae</taxon>
        <taxon>Pelagomonadales</taxon>
        <taxon>Pelagomonadaceae</taxon>
        <taxon>Pelagomonas</taxon>
    </lineage>
</organism>
<evidence type="ECO:0000313" key="4">
    <source>
        <dbReference type="Proteomes" id="UP000789595"/>
    </source>
</evidence>
<sequence length="434" mass="47425">MNDLVSCIEIRVALPPGVQPGQVIQVRAPSGAIVQVRAPPGVPPGGTFVVSVPDAPQTVQSYAAPKPVAPRPVAPTPSRLQAPTPYRPPPQQYKAAPRLYSTGAIYTKNQNPTCADGGWWKWKCCAGSQNYCAYTPCCCCCCTDQVYAVEQSTVGIVEKFGKFQKVAPPGECLLNAPFGFCVPWETVAQTLNMRVRQNRSDVSVKTKDNVFVEVKVVVTFKIADPQLAAYKLNRVDAQLSSYVEDAVRAAVARVELDDVFTIGEELERAVKDSTEARMLEYGYAILDTLVLGIQPEPRVKASMNEIEMQKRLKLAQVHQAEAQKAIDIKLAEARAEAKHLNGVGLARQRSAMVEGFAACVDTLNVTEDDKFSSDATELLLTTQYMDLLDAVAEDARTRGNERPGTQTQLMLPTGIDSVDEMRSRLRVFAGAFKK</sequence>
<dbReference type="InterPro" id="IPR001107">
    <property type="entry name" value="Band_7"/>
</dbReference>
<feature type="region of interest" description="Disordered" evidence="1">
    <location>
        <begin position="64"/>
        <end position="87"/>
    </location>
</feature>
<name>A0A8J2T079_9STRA</name>
<evidence type="ECO:0000259" key="2">
    <source>
        <dbReference type="SMART" id="SM00244"/>
    </source>
</evidence>
<dbReference type="OrthoDB" id="434619at2759"/>
<reference evidence="3" key="1">
    <citation type="submission" date="2021-11" db="EMBL/GenBank/DDBJ databases">
        <authorList>
            <consortium name="Genoscope - CEA"/>
            <person name="William W."/>
        </authorList>
    </citation>
    <scope>NUCLEOTIDE SEQUENCE</scope>
</reference>
<dbReference type="Gene3D" id="3.30.479.30">
    <property type="entry name" value="Band 7 domain"/>
    <property type="match status" value="1"/>
</dbReference>
<dbReference type="SUPFAM" id="SSF117892">
    <property type="entry name" value="Band 7/SPFH domain"/>
    <property type="match status" value="1"/>
</dbReference>
<evidence type="ECO:0000313" key="3">
    <source>
        <dbReference type="EMBL" id="CAH0379493.1"/>
    </source>
</evidence>
<feature type="domain" description="Band 7" evidence="2">
    <location>
        <begin position="144"/>
        <end position="307"/>
    </location>
</feature>
<proteinExistence type="predicted"/>